<feature type="transmembrane region" description="Helical" evidence="1">
    <location>
        <begin position="33"/>
        <end position="54"/>
    </location>
</feature>
<sequence length="206" mass="22903">MSGDTEIDPELLREEVAQIKDAMGLQERYPGQFQLWLVFGVAVLLASTASQLIALRELSGSLHAVAWWVPLGGAWLYQWWKTDDVEATNPDAKPRLGVLWLSVFGLYVVFLFTLDPALDTLSAEAAQILLFSLIVGLIGVAYLVVGEALRAYYIRRRDRWAFYVGGMWMLALAAVMPNVDALETWGYATFGVIYAVHAGVSYLVLK</sequence>
<evidence type="ECO:0000256" key="1">
    <source>
        <dbReference type="SAM" id="Phobius"/>
    </source>
</evidence>
<evidence type="ECO:0000313" key="3">
    <source>
        <dbReference type="Proteomes" id="UP000198856"/>
    </source>
</evidence>
<dbReference type="RefSeq" id="WP_092703076.1">
    <property type="nucleotide sequence ID" value="NZ_FNFC01000010.1"/>
</dbReference>
<keyword evidence="1" id="KW-1133">Transmembrane helix</keyword>
<evidence type="ECO:0000313" key="2">
    <source>
        <dbReference type="EMBL" id="SDJ85442.1"/>
    </source>
</evidence>
<protein>
    <submittedName>
        <fullName evidence="2">Uncharacterized protein</fullName>
    </submittedName>
</protein>
<proteinExistence type="predicted"/>
<accession>A0A1G8X4A8</accession>
<reference evidence="2 3" key="1">
    <citation type="submission" date="2016-10" db="EMBL/GenBank/DDBJ databases">
        <authorList>
            <person name="de Groot N.N."/>
        </authorList>
    </citation>
    <scope>NUCLEOTIDE SEQUENCE [LARGE SCALE GENOMIC DNA]</scope>
    <source>
        <strain evidence="2 3">IBRC-M10015</strain>
    </source>
</reference>
<keyword evidence="3" id="KW-1185">Reference proteome</keyword>
<gene>
    <name evidence="2" type="ORF">SAMN05216226_110105</name>
</gene>
<dbReference type="OrthoDB" id="186330at2157"/>
<dbReference type="STRING" id="890420.SAMN05216226_110105"/>
<dbReference type="EMBL" id="FNFC01000010">
    <property type="protein sequence ID" value="SDJ85442.1"/>
    <property type="molecule type" value="Genomic_DNA"/>
</dbReference>
<feature type="transmembrane region" description="Helical" evidence="1">
    <location>
        <begin position="185"/>
        <end position="205"/>
    </location>
</feature>
<dbReference type="AlphaFoldDB" id="A0A1G8X4A8"/>
<feature type="transmembrane region" description="Helical" evidence="1">
    <location>
        <begin position="126"/>
        <end position="148"/>
    </location>
</feature>
<dbReference type="Proteomes" id="UP000198856">
    <property type="component" value="Unassembled WGS sequence"/>
</dbReference>
<keyword evidence="1" id="KW-0472">Membrane</keyword>
<feature type="transmembrane region" description="Helical" evidence="1">
    <location>
        <begin position="160"/>
        <end position="179"/>
    </location>
</feature>
<keyword evidence="1" id="KW-0812">Transmembrane</keyword>
<name>A0A1G8X4A8_9EURY</name>
<feature type="transmembrane region" description="Helical" evidence="1">
    <location>
        <begin position="97"/>
        <end position="114"/>
    </location>
</feature>
<organism evidence="2 3">
    <name type="scientific">Halovenus aranensis</name>
    <dbReference type="NCBI Taxonomy" id="890420"/>
    <lineage>
        <taxon>Archaea</taxon>
        <taxon>Methanobacteriati</taxon>
        <taxon>Methanobacteriota</taxon>
        <taxon>Stenosarchaea group</taxon>
        <taxon>Halobacteria</taxon>
        <taxon>Halobacteriales</taxon>
        <taxon>Haloarculaceae</taxon>
        <taxon>Halovenus</taxon>
    </lineage>
</organism>